<gene>
    <name evidence="1" type="ORF">EOD73_05850</name>
</gene>
<evidence type="ECO:0000313" key="2">
    <source>
        <dbReference type="Proteomes" id="UP000288587"/>
    </source>
</evidence>
<name>A0A437LSX2_9BURK</name>
<sequence length="123" mass="13173">MKFQLDTATGGNVITRVEPGCVWVNGQAHQRPVVVPWAGPVVPWDLEDFDALRATHFEALLGLKPELVLLGTGARLRFVHPALSQSLMHAGIGMDCMDLAAACRTFSVLTAEGRKALGALIPS</sequence>
<organism evidence="1 2">
    <name type="scientific">Inhella crocodyli</name>
    <dbReference type="NCBI Taxonomy" id="2499851"/>
    <lineage>
        <taxon>Bacteria</taxon>
        <taxon>Pseudomonadati</taxon>
        <taxon>Pseudomonadota</taxon>
        <taxon>Betaproteobacteria</taxon>
        <taxon>Burkholderiales</taxon>
        <taxon>Sphaerotilaceae</taxon>
        <taxon>Inhella</taxon>
    </lineage>
</organism>
<dbReference type="EMBL" id="SACM01000001">
    <property type="protein sequence ID" value="RVT88494.1"/>
    <property type="molecule type" value="Genomic_DNA"/>
</dbReference>
<dbReference type="InterPro" id="IPR036748">
    <property type="entry name" value="MTH938-like_sf"/>
</dbReference>
<keyword evidence="2" id="KW-1185">Reference proteome</keyword>
<protein>
    <recommendedName>
        <fullName evidence="3">Xcc1710-like domain-containing protein</fullName>
    </recommendedName>
</protein>
<dbReference type="AlphaFoldDB" id="A0A437LSX2"/>
<evidence type="ECO:0008006" key="3">
    <source>
        <dbReference type="Google" id="ProtNLM"/>
    </source>
</evidence>
<dbReference type="Proteomes" id="UP000288587">
    <property type="component" value="Unassembled WGS sequence"/>
</dbReference>
<dbReference type="Pfam" id="PF04430">
    <property type="entry name" value="DUF498"/>
    <property type="match status" value="1"/>
</dbReference>
<accession>A0A437LSX2</accession>
<dbReference type="SUPFAM" id="SSF64076">
    <property type="entry name" value="MTH938-like"/>
    <property type="match status" value="1"/>
</dbReference>
<dbReference type="RefSeq" id="WP_127681724.1">
    <property type="nucleotide sequence ID" value="NZ_SACM01000001.1"/>
</dbReference>
<proteinExistence type="predicted"/>
<dbReference type="PANTHER" id="PTHR21192">
    <property type="entry name" value="NUCLEAR PROTEIN E3-3"/>
    <property type="match status" value="1"/>
</dbReference>
<evidence type="ECO:0000313" key="1">
    <source>
        <dbReference type="EMBL" id="RVT88494.1"/>
    </source>
</evidence>
<dbReference type="PANTHER" id="PTHR21192:SF2">
    <property type="entry name" value="NADH DEHYDROGENASE [UBIQUINONE] 1 ALPHA SUBCOMPLEX ASSEMBLY FACTOR 3"/>
    <property type="match status" value="1"/>
</dbReference>
<dbReference type="Gene3D" id="3.40.1230.10">
    <property type="entry name" value="MTH938-like"/>
    <property type="match status" value="1"/>
</dbReference>
<reference evidence="1 2" key="1">
    <citation type="submission" date="2019-01" db="EMBL/GenBank/DDBJ databases">
        <authorList>
            <person name="Chen W.-M."/>
        </authorList>
    </citation>
    <scope>NUCLEOTIDE SEQUENCE [LARGE SCALE GENOMIC DNA]</scope>
    <source>
        <strain evidence="1 2">CCP-18</strain>
    </source>
</reference>
<dbReference type="InterPro" id="IPR007523">
    <property type="entry name" value="NDUFAF3/AAMDC"/>
</dbReference>
<dbReference type="OrthoDB" id="9800373at2"/>
<comment type="caution">
    <text evidence="1">The sequence shown here is derived from an EMBL/GenBank/DDBJ whole genome shotgun (WGS) entry which is preliminary data.</text>
</comment>